<evidence type="ECO:0000256" key="11">
    <source>
        <dbReference type="ARBA" id="ARBA00023098"/>
    </source>
</evidence>
<keyword evidence="13" id="KW-0594">Phospholipid biosynthesis</keyword>
<comment type="subcellular location">
    <subcellularLocation>
        <location evidence="2">Membrane</location>
        <topology evidence="2">Multi-pass membrane protein</topology>
    </subcellularLocation>
</comment>
<evidence type="ECO:0000256" key="13">
    <source>
        <dbReference type="ARBA" id="ARBA00023209"/>
    </source>
</evidence>
<dbReference type="InterPro" id="IPR000462">
    <property type="entry name" value="CDP-OH_P_trans"/>
</dbReference>
<accession>A0A0K2SJ59</accession>
<keyword evidence="10 18" id="KW-1133">Transmembrane helix</keyword>
<evidence type="ECO:0000313" key="20">
    <source>
        <dbReference type="Proteomes" id="UP000065807"/>
    </source>
</evidence>
<dbReference type="GO" id="GO:0016020">
    <property type="term" value="C:membrane"/>
    <property type="evidence" value="ECO:0007669"/>
    <property type="project" value="UniProtKB-SubCell"/>
</dbReference>
<reference evidence="20" key="2">
    <citation type="journal article" date="2016" name="Int. J. Syst. Evol. Microbiol.">
        <title>Complete genome sequence and cell structure of Limnochorda pilosa, a Gram-negative spore-former within the phylum Firmicutes.</title>
        <authorList>
            <person name="Watanabe M."/>
            <person name="Kojima H."/>
            <person name="Fukui M."/>
        </authorList>
    </citation>
    <scope>NUCLEOTIDE SEQUENCE [LARGE SCALE GENOMIC DNA]</scope>
    <source>
        <strain evidence="20">HC45</strain>
    </source>
</reference>
<keyword evidence="14" id="KW-1208">Phospholipid metabolism</keyword>
<evidence type="ECO:0000256" key="3">
    <source>
        <dbReference type="ARBA" id="ARBA00005042"/>
    </source>
</evidence>
<dbReference type="PROSITE" id="PS00379">
    <property type="entry name" value="CDP_ALCOHOL_P_TRANSF"/>
    <property type="match status" value="1"/>
</dbReference>
<dbReference type="NCBIfam" id="TIGR00560">
    <property type="entry name" value="pgsA"/>
    <property type="match status" value="1"/>
</dbReference>
<keyword evidence="11" id="KW-0443">Lipid metabolism</keyword>
<feature type="transmembrane region" description="Helical" evidence="18">
    <location>
        <begin position="158"/>
        <end position="183"/>
    </location>
</feature>
<dbReference type="InterPro" id="IPR043130">
    <property type="entry name" value="CDP-OH_PTrfase_TM_dom"/>
</dbReference>
<gene>
    <name evidence="19" type="ORF">LIP_1210</name>
</gene>
<evidence type="ECO:0000256" key="18">
    <source>
        <dbReference type="SAM" id="Phobius"/>
    </source>
</evidence>
<dbReference type="InterPro" id="IPR050324">
    <property type="entry name" value="CDP-alcohol_PTase-I"/>
</dbReference>
<protein>
    <recommendedName>
        <fullName evidence="6 16">CDP-diacylglycerol--glycerol-3-phosphate 3-phosphatidyltransferase</fullName>
        <ecNumber evidence="5 16">2.7.8.5</ecNumber>
    </recommendedName>
</protein>
<comment type="function">
    <text evidence="1">This protein catalyzes the committed step to the synthesis of the acidic phospholipids.</text>
</comment>
<evidence type="ECO:0000256" key="5">
    <source>
        <dbReference type="ARBA" id="ARBA00013170"/>
    </source>
</evidence>
<evidence type="ECO:0000256" key="15">
    <source>
        <dbReference type="ARBA" id="ARBA00048586"/>
    </source>
</evidence>
<evidence type="ECO:0000256" key="1">
    <source>
        <dbReference type="ARBA" id="ARBA00003973"/>
    </source>
</evidence>
<keyword evidence="8 17" id="KW-0808">Transferase</keyword>
<dbReference type="EMBL" id="AP014924">
    <property type="protein sequence ID" value="BAS27067.1"/>
    <property type="molecule type" value="Genomic_DNA"/>
</dbReference>
<dbReference type="EC" id="2.7.8.5" evidence="5 16"/>
<sequence length="207" mass="21567">MQAQDTRLPASYPVRAKGRPGHRGLHLDLTPATWLSLSRIGLVPPMLAALLGGAPHGLEWAAGLFILAALTDAVDGHLARYRREETTFGKLLDPVSDKLLVSAALIGLVQLGLVSTWAAVAVVAREMAVTGLRLVLAGEGVLLPAGPWGKRKTLVQCVALPALMLGVPGAGFLLWLAVGLTLWSGFVYFREAVAVPEAPAGSGGSGE</sequence>
<dbReference type="GO" id="GO:0006655">
    <property type="term" value="P:phosphatidylglycerol biosynthetic process"/>
    <property type="evidence" value="ECO:0007669"/>
    <property type="project" value="UniProtKB-UniPathway"/>
</dbReference>
<dbReference type="RefSeq" id="WP_198409743.1">
    <property type="nucleotide sequence ID" value="NZ_AP014924.1"/>
</dbReference>
<comment type="similarity">
    <text evidence="4 17">Belongs to the CDP-alcohol phosphatidyltransferase class-I family.</text>
</comment>
<dbReference type="AlphaFoldDB" id="A0A0K2SJ59"/>
<evidence type="ECO:0000256" key="12">
    <source>
        <dbReference type="ARBA" id="ARBA00023136"/>
    </source>
</evidence>
<keyword evidence="12 18" id="KW-0472">Membrane</keyword>
<keyword evidence="7" id="KW-0444">Lipid biosynthesis</keyword>
<evidence type="ECO:0000256" key="10">
    <source>
        <dbReference type="ARBA" id="ARBA00022989"/>
    </source>
</evidence>
<dbReference type="KEGG" id="lpil:LIP_1210"/>
<evidence type="ECO:0000256" key="9">
    <source>
        <dbReference type="ARBA" id="ARBA00022692"/>
    </source>
</evidence>
<dbReference type="PANTHER" id="PTHR14269:SF62">
    <property type="entry name" value="CDP-DIACYLGLYCEROL--GLYCEROL-3-PHOSPHATE 3-PHOSPHATIDYLTRANSFERASE 1, CHLOROPLASTIC"/>
    <property type="match status" value="1"/>
</dbReference>
<keyword evidence="9 18" id="KW-0812">Transmembrane</keyword>
<evidence type="ECO:0000256" key="14">
    <source>
        <dbReference type="ARBA" id="ARBA00023264"/>
    </source>
</evidence>
<keyword evidence="20" id="KW-1185">Reference proteome</keyword>
<feature type="transmembrane region" description="Helical" evidence="18">
    <location>
        <begin position="99"/>
        <end position="121"/>
    </location>
</feature>
<dbReference type="PANTHER" id="PTHR14269">
    <property type="entry name" value="CDP-DIACYLGLYCEROL--GLYCEROL-3-PHOSPHATE 3-PHOSPHATIDYLTRANSFERASE-RELATED"/>
    <property type="match status" value="1"/>
</dbReference>
<evidence type="ECO:0000313" key="19">
    <source>
        <dbReference type="EMBL" id="BAS27067.1"/>
    </source>
</evidence>
<dbReference type="UniPathway" id="UPA00084">
    <property type="reaction ID" value="UER00503"/>
</dbReference>
<evidence type="ECO:0000256" key="7">
    <source>
        <dbReference type="ARBA" id="ARBA00022516"/>
    </source>
</evidence>
<dbReference type="Pfam" id="PF01066">
    <property type="entry name" value="CDP-OH_P_transf"/>
    <property type="match status" value="1"/>
</dbReference>
<evidence type="ECO:0000256" key="16">
    <source>
        <dbReference type="NCBIfam" id="TIGR00560"/>
    </source>
</evidence>
<dbReference type="GO" id="GO:0008444">
    <property type="term" value="F:CDP-diacylglycerol-glycerol-3-phosphate 3-phosphatidyltransferase activity"/>
    <property type="evidence" value="ECO:0007669"/>
    <property type="project" value="UniProtKB-UniRule"/>
</dbReference>
<evidence type="ECO:0000256" key="17">
    <source>
        <dbReference type="RuleBase" id="RU003750"/>
    </source>
</evidence>
<evidence type="ECO:0000256" key="8">
    <source>
        <dbReference type="ARBA" id="ARBA00022679"/>
    </source>
</evidence>
<dbReference type="Proteomes" id="UP000065807">
    <property type="component" value="Chromosome"/>
</dbReference>
<evidence type="ECO:0000256" key="2">
    <source>
        <dbReference type="ARBA" id="ARBA00004141"/>
    </source>
</evidence>
<proteinExistence type="inferred from homology"/>
<comment type="pathway">
    <text evidence="3">Phospholipid metabolism; phosphatidylglycerol biosynthesis; phosphatidylglycerol from CDP-diacylglycerol: step 1/2.</text>
</comment>
<dbReference type="PATRIC" id="fig|1555112.3.peg.1258"/>
<dbReference type="InterPro" id="IPR004570">
    <property type="entry name" value="Phosphatidylglycerol_P_synth"/>
</dbReference>
<evidence type="ECO:0000256" key="4">
    <source>
        <dbReference type="ARBA" id="ARBA00010441"/>
    </source>
</evidence>
<organism evidence="19 20">
    <name type="scientific">Limnochorda pilosa</name>
    <dbReference type="NCBI Taxonomy" id="1555112"/>
    <lineage>
        <taxon>Bacteria</taxon>
        <taxon>Bacillati</taxon>
        <taxon>Bacillota</taxon>
        <taxon>Limnochordia</taxon>
        <taxon>Limnochordales</taxon>
        <taxon>Limnochordaceae</taxon>
        <taxon>Limnochorda</taxon>
    </lineage>
</organism>
<dbReference type="STRING" id="1555112.LIP_1210"/>
<name>A0A0K2SJ59_LIMPI</name>
<dbReference type="InterPro" id="IPR048254">
    <property type="entry name" value="CDP_ALCOHOL_P_TRANSF_CS"/>
</dbReference>
<comment type="catalytic activity">
    <reaction evidence="15">
        <text>a CDP-1,2-diacyl-sn-glycerol + sn-glycerol 3-phosphate = a 1,2-diacyl-sn-glycero-3-phospho-(1'-sn-glycero-3'-phosphate) + CMP + H(+)</text>
        <dbReference type="Rhea" id="RHEA:12593"/>
        <dbReference type="ChEBI" id="CHEBI:15378"/>
        <dbReference type="ChEBI" id="CHEBI:57597"/>
        <dbReference type="ChEBI" id="CHEBI:58332"/>
        <dbReference type="ChEBI" id="CHEBI:60110"/>
        <dbReference type="ChEBI" id="CHEBI:60377"/>
        <dbReference type="EC" id="2.7.8.5"/>
    </reaction>
</comment>
<evidence type="ECO:0000256" key="6">
    <source>
        <dbReference type="ARBA" id="ARBA00014944"/>
    </source>
</evidence>
<reference evidence="20" key="1">
    <citation type="submission" date="2015-07" db="EMBL/GenBank/DDBJ databases">
        <title>Complete genome sequence and phylogenetic analysis of Limnochorda pilosa.</title>
        <authorList>
            <person name="Watanabe M."/>
            <person name="Kojima H."/>
            <person name="Fukui M."/>
        </authorList>
    </citation>
    <scope>NUCLEOTIDE SEQUENCE [LARGE SCALE GENOMIC DNA]</scope>
    <source>
        <strain evidence="20">HC45</strain>
    </source>
</reference>
<dbReference type="Gene3D" id="1.20.120.1760">
    <property type="match status" value="1"/>
</dbReference>